<dbReference type="InterPro" id="IPR014044">
    <property type="entry name" value="CAP_dom"/>
</dbReference>
<dbReference type="PANTHER" id="PTHR31157">
    <property type="entry name" value="SCP DOMAIN-CONTAINING PROTEIN"/>
    <property type="match status" value="1"/>
</dbReference>
<reference evidence="5" key="1">
    <citation type="journal article" date="2019" name="Int. J. Syst. Evol. Microbiol.">
        <title>The Global Catalogue of Microorganisms (GCM) 10K type strain sequencing project: providing services to taxonomists for standard genome sequencing and annotation.</title>
        <authorList>
            <consortium name="The Broad Institute Genomics Platform"/>
            <consortium name="The Broad Institute Genome Sequencing Center for Infectious Disease"/>
            <person name="Wu L."/>
            <person name="Ma J."/>
        </authorList>
    </citation>
    <scope>NUCLEOTIDE SEQUENCE [LARGE SCALE GENOMIC DNA]</scope>
    <source>
        <strain evidence="5">TBRC 1276</strain>
    </source>
</reference>
<evidence type="ECO:0000313" key="5">
    <source>
        <dbReference type="Proteomes" id="UP001595851"/>
    </source>
</evidence>
<dbReference type="CDD" id="cd05379">
    <property type="entry name" value="CAP_bacterial"/>
    <property type="match status" value="1"/>
</dbReference>
<dbReference type="Pfam" id="PF00188">
    <property type="entry name" value="CAP"/>
    <property type="match status" value="1"/>
</dbReference>
<sequence length="255" mass="27725">MWQNSLTRLTQQGARRRNHLGLVGCLLAVLFTGVLIGRLTNDTPPTPRVFLSETGPPTTATATATANPTPTLDKKAAPQAERIPREITTRTTPRHRATPRPTRTSKELIPGFNSQDDPMMLAEQEGVRVIAGMASEVVTLTNSARSRRGCGPLRVDGRLSSSARTHSLEMARAGQLMHNSPDGTSPWKRMERAGYRFGAAENIGAGYSTPEEAVRGWLDRPNHRKNILNCQLKAIGVGVADGPGGPWWTQDFGTQ</sequence>
<evidence type="ECO:0000256" key="2">
    <source>
        <dbReference type="SAM" id="Phobius"/>
    </source>
</evidence>
<protein>
    <submittedName>
        <fullName evidence="4">CAP domain-containing protein</fullName>
    </submittedName>
</protein>
<feature type="region of interest" description="Disordered" evidence="1">
    <location>
        <begin position="42"/>
        <end position="117"/>
    </location>
</feature>
<feature type="compositionally biased region" description="Low complexity" evidence="1">
    <location>
        <begin position="54"/>
        <end position="71"/>
    </location>
</feature>
<feature type="transmembrane region" description="Helical" evidence="2">
    <location>
        <begin position="20"/>
        <end position="39"/>
    </location>
</feature>
<proteinExistence type="predicted"/>
<keyword evidence="2" id="KW-0472">Membrane</keyword>
<organism evidence="4 5">
    <name type="scientific">Nonomuraea purpurea</name>
    <dbReference type="NCBI Taxonomy" id="1849276"/>
    <lineage>
        <taxon>Bacteria</taxon>
        <taxon>Bacillati</taxon>
        <taxon>Actinomycetota</taxon>
        <taxon>Actinomycetes</taxon>
        <taxon>Streptosporangiales</taxon>
        <taxon>Streptosporangiaceae</taxon>
        <taxon>Nonomuraea</taxon>
    </lineage>
</organism>
<keyword evidence="5" id="KW-1185">Reference proteome</keyword>
<dbReference type="Proteomes" id="UP001595851">
    <property type="component" value="Unassembled WGS sequence"/>
</dbReference>
<dbReference type="InterPro" id="IPR035940">
    <property type="entry name" value="CAP_sf"/>
</dbReference>
<evidence type="ECO:0000256" key="1">
    <source>
        <dbReference type="SAM" id="MobiDB-lite"/>
    </source>
</evidence>
<dbReference type="Gene3D" id="3.40.33.10">
    <property type="entry name" value="CAP"/>
    <property type="match status" value="1"/>
</dbReference>
<evidence type="ECO:0000313" key="4">
    <source>
        <dbReference type="EMBL" id="MFC4010774.1"/>
    </source>
</evidence>
<gene>
    <name evidence="4" type="ORF">ACFOY2_26340</name>
</gene>
<feature type="compositionally biased region" description="Basic and acidic residues" evidence="1">
    <location>
        <begin position="72"/>
        <end position="88"/>
    </location>
</feature>
<name>A0ABV8GCF5_9ACTN</name>
<evidence type="ECO:0000259" key="3">
    <source>
        <dbReference type="Pfam" id="PF00188"/>
    </source>
</evidence>
<dbReference type="SUPFAM" id="SSF55797">
    <property type="entry name" value="PR-1-like"/>
    <property type="match status" value="1"/>
</dbReference>
<accession>A0ABV8GCF5</accession>
<keyword evidence="2" id="KW-1133">Transmembrane helix</keyword>
<dbReference type="EMBL" id="JBHSBI010000013">
    <property type="protein sequence ID" value="MFC4010774.1"/>
    <property type="molecule type" value="Genomic_DNA"/>
</dbReference>
<dbReference type="PANTHER" id="PTHR31157:SF1">
    <property type="entry name" value="SCP DOMAIN-CONTAINING PROTEIN"/>
    <property type="match status" value="1"/>
</dbReference>
<comment type="caution">
    <text evidence="4">The sequence shown here is derived from an EMBL/GenBank/DDBJ whole genome shotgun (WGS) entry which is preliminary data.</text>
</comment>
<feature type="domain" description="SCP" evidence="3">
    <location>
        <begin position="139"/>
        <end position="252"/>
    </location>
</feature>
<keyword evidence="2" id="KW-0812">Transmembrane</keyword>